<dbReference type="InterPro" id="IPR003594">
    <property type="entry name" value="HATPase_dom"/>
</dbReference>
<evidence type="ECO:0000256" key="5">
    <source>
        <dbReference type="ARBA" id="ARBA00022691"/>
    </source>
</evidence>
<dbReference type="Proteomes" id="UP000198418">
    <property type="component" value="Unassembled WGS sequence"/>
</dbReference>
<evidence type="ECO:0000256" key="3">
    <source>
        <dbReference type="ARBA" id="ARBA00022603"/>
    </source>
</evidence>
<dbReference type="InterPro" id="IPR036804">
    <property type="entry name" value="CheR_N_sf"/>
</dbReference>
<proteinExistence type="predicted"/>
<dbReference type="SUPFAM" id="SSF53335">
    <property type="entry name" value="S-adenosyl-L-methionine-dependent methyltransferases"/>
    <property type="match status" value="1"/>
</dbReference>
<keyword evidence="6" id="KW-0145">Chemotaxis</keyword>
<feature type="domain" description="Histidine kinase" evidence="8">
    <location>
        <begin position="869"/>
        <end position="1084"/>
    </location>
</feature>
<dbReference type="InterPro" id="IPR029063">
    <property type="entry name" value="SAM-dependent_MTases_sf"/>
</dbReference>
<dbReference type="InterPro" id="IPR022642">
    <property type="entry name" value="CheR_C"/>
</dbReference>
<dbReference type="Gene3D" id="1.10.155.10">
    <property type="entry name" value="Chemotaxis receptor methyltransferase CheR, N-terminal domain"/>
    <property type="match status" value="1"/>
</dbReference>
<dbReference type="GO" id="GO:0008984">
    <property type="term" value="F:protein-glutamate methylesterase activity"/>
    <property type="evidence" value="ECO:0007669"/>
    <property type="project" value="InterPro"/>
</dbReference>
<keyword evidence="4" id="KW-0808">Transferase</keyword>
<dbReference type="Gene3D" id="3.30.565.10">
    <property type="entry name" value="Histidine kinase-like ATPase, C-terminal domain"/>
    <property type="match status" value="1"/>
</dbReference>
<dbReference type="PROSITE" id="PS50109">
    <property type="entry name" value="HIS_KIN"/>
    <property type="match status" value="1"/>
</dbReference>
<accession>A0A212PXV6</accession>
<dbReference type="InterPro" id="IPR000700">
    <property type="entry name" value="PAS-assoc_C"/>
</dbReference>
<dbReference type="Gene3D" id="1.10.287.130">
    <property type="match status" value="1"/>
</dbReference>
<dbReference type="SMART" id="SM00387">
    <property type="entry name" value="HATPase_c"/>
    <property type="match status" value="1"/>
</dbReference>
<dbReference type="GO" id="GO:0000155">
    <property type="term" value="F:phosphorelay sensor kinase activity"/>
    <property type="evidence" value="ECO:0007669"/>
    <property type="project" value="InterPro"/>
</dbReference>
<evidence type="ECO:0000259" key="11">
    <source>
        <dbReference type="PROSITE" id="PS50123"/>
    </source>
</evidence>
<dbReference type="Pfam" id="PF13596">
    <property type="entry name" value="PAS_10"/>
    <property type="match status" value="1"/>
</dbReference>
<evidence type="ECO:0000313" key="13">
    <source>
        <dbReference type="Proteomes" id="UP000198418"/>
    </source>
</evidence>
<name>A0A212PXV6_RHOAC</name>
<dbReference type="InterPro" id="IPR036890">
    <property type="entry name" value="HATPase_C_sf"/>
</dbReference>
<dbReference type="Pfam" id="PF02518">
    <property type="entry name" value="HATPase_c"/>
    <property type="match status" value="1"/>
</dbReference>
<reference evidence="13" key="1">
    <citation type="submission" date="2017-06" db="EMBL/GenBank/DDBJ databases">
        <authorList>
            <person name="Varghese N."/>
            <person name="Submissions S."/>
        </authorList>
    </citation>
    <scope>NUCLEOTIDE SEQUENCE [LARGE SCALE GENOMIC DNA]</scope>
    <source>
        <strain evidence="13">DSM 137</strain>
    </source>
</reference>
<keyword evidence="7" id="KW-0175">Coiled coil</keyword>
<dbReference type="InterPro" id="IPR003661">
    <property type="entry name" value="HisK_dim/P_dom"/>
</dbReference>
<dbReference type="Pfam" id="PF03705">
    <property type="entry name" value="CheR_N"/>
    <property type="match status" value="1"/>
</dbReference>
<dbReference type="SMART" id="SM00138">
    <property type="entry name" value="MeTrc"/>
    <property type="match status" value="1"/>
</dbReference>
<feature type="active site" evidence="6">
    <location>
        <position position="22"/>
    </location>
</feature>
<dbReference type="InterPro" id="IPR000673">
    <property type="entry name" value="Sig_transdc_resp-reg_Me-estase"/>
</dbReference>
<keyword evidence="13" id="KW-1185">Reference proteome</keyword>
<dbReference type="GO" id="GO:0006355">
    <property type="term" value="P:regulation of DNA-templated transcription"/>
    <property type="evidence" value="ECO:0007669"/>
    <property type="project" value="InterPro"/>
</dbReference>
<evidence type="ECO:0000256" key="7">
    <source>
        <dbReference type="SAM" id="Coils"/>
    </source>
</evidence>
<keyword evidence="6" id="KW-0378">Hydrolase</keyword>
<dbReference type="CDD" id="cd00130">
    <property type="entry name" value="PAS"/>
    <property type="match status" value="1"/>
</dbReference>
<dbReference type="Gene3D" id="3.40.50.180">
    <property type="entry name" value="Methylesterase CheB, C-terminal domain"/>
    <property type="match status" value="1"/>
</dbReference>
<dbReference type="PROSITE" id="PS50122">
    <property type="entry name" value="CHEB"/>
    <property type="match status" value="1"/>
</dbReference>
<dbReference type="Pfam" id="PF00989">
    <property type="entry name" value="PAS"/>
    <property type="match status" value="1"/>
</dbReference>
<dbReference type="SMART" id="SM00388">
    <property type="entry name" value="HisKA"/>
    <property type="match status" value="1"/>
</dbReference>
<feature type="domain" description="PAC" evidence="9">
    <location>
        <begin position="802"/>
        <end position="854"/>
    </location>
</feature>
<dbReference type="Pfam" id="PF00512">
    <property type="entry name" value="HisKA"/>
    <property type="match status" value="1"/>
</dbReference>
<comment type="catalytic activity">
    <reaction evidence="2">
        <text>L-glutamyl-[protein] + S-adenosyl-L-methionine = [protein]-L-glutamate 5-O-methyl ester + S-adenosyl-L-homocysteine</text>
        <dbReference type="Rhea" id="RHEA:24452"/>
        <dbReference type="Rhea" id="RHEA-COMP:10208"/>
        <dbReference type="Rhea" id="RHEA-COMP:10311"/>
        <dbReference type="ChEBI" id="CHEBI:29973"/>
        <dbReference type="ChEBI" id="CHEBI:57856"/>
        <dbReference type="ChEBI" id="CHEBI:59789"/>
        <dbReference type="ChEBI" id="CHEBI:82795"/>
        <dbReference type="EC" id="2.1.1.80"/>
    </reaction>
</comment>
<protein>
    <submittedName>
        <fullName evidence="12">Two-component system, chemotaxis family, CheB/CheR fusion protein</fullName>
    </submittedName>
</protein>
<dbReference type="InterPro" id="IPR050903">
    <property type="entry name" value="Bact_Chemotaxis_MeTrfase"/>
</dbReference>
<feature type="coiled-coil region" evidence="7">
    <location>
        <begin position="652"/>
        <end position="739"/>
    </location>
</feature>
<organism evidence="12 13">
    <name type="scientific">Rhodoblastus acidophilus</name>
    <name type="common">Rhodopseudomonas acidophila</name>
    <dbReference type="NCBI Taxonomy" id="1074"/>
    <lineage>
        <taxon>Bacteria</taxon>
        <taxon>Pseudomonadati</taxon>
        <taxon>Pseudomonadota</taxon>
        <taxon>Alphaproteobacteria</taxon>
        <taxon>Hyphomicrobiales</taxon>
        <taxon>Rhodoblastaceae</taxon>
        <taxon>Rhodoblastus</taxon>
    </lineage>
</organism>
<dbReference type="SUPFAM" id="SSF55874">
    <property type="entry name" value="ATPase domain of HSP90 chaperone/DNA topoisomerase II/histidine kinase"/>
    <property type="match status" value="1"/>
</dbReference>
<dbReference type="CDD" id="cd16434">
    <property type="entry name" value="CheB-CheR_fusion"/>
    <property type="match status" value="1"/>
</dbReference>
<dbReference type="InterPro" id="IPR000780">
    <property type="entry name" value="CheR_MeTrfase"/>
</dbReference>
<dbReference type="PANTHER" id="PTHR24422:SF27">
    <property type="entry name" value="PROTEIN-GLUTAMATE O-METHYLTRANSFERASE"/>
    <property type="match status" value="1"/>
</dbReference>
<evidence type="ECO:0000259" key="10">
    <source>
        <dbReference type="PROSITE" id="PS50122"/>
    </source>
</evidence>
<feature type="domain" description="CheR-type methyltransferase" evidence="11">
    <location>
        <begin position="227"/>
        <end position="475"/>
    </location>
</feature>
<dbReference type="Gene3D" id="3.30.450.20">
    <property type="entry name" value="PAS domain"/>
    <property type="match status" value="1"/>
</dbReference>
<dbReference type="GO" id="GO:0005737">
    <property type="term" value="C:cytoplasm"/>
    <property type="evidence" value="ECO:0007669"/>
    <property type="project" value="InterPro"/>
</dbReference>
<keyword evidence="3" id="KW-0489">Methyltransferase</keyword>
<dbReference type="InterPro" id="IPR036097">
    <property type="entry name" value="HisK_dim/P_sf"/>
</dbReference>
<dbReference type="PROSITE" id="PS50123">
    <property type="entry name" value="CHER"/>
    <property type="match status" value="1"/>
</dbReference>
<feature type="active site" evidence="6">
    <location>
        <position position="49"/>
    </location>
</feature>
<dbReference type="GO" id="GO:0032259">
    <property type="term" value="P:methylation"/>
    <property type="evidence" value="ECO:0007669"/>
    <property type="project" value="UniProtKB-KW"/>
</dbReference>
<dbReference type="GO" id="GO:0008983">
    <property type="term" value="F:protein-glutamate O-methyltransferase activity"/>
    <property type="evidence" value="ECO:0007669"/>
    <property type="project" value="UniProtKB-EC"/>
</dbReference>
<dbReference type="CDD" id="cd00082">
    <property type="entry name" value="HisKA"/>
    <property type="match status" value="1"/>
</dbReference>
<dbReference type="InterPro" id="IPR022641">
    <property type="entry name" value="CheR_N"/>
</dbReference>
<dbReference type="Pfam" id="PF01739">
    <property type="entry name" value="CheR"/>
    <property type="match status" value="1"/>
</dbReference>
<evidence type="ECO:0000256" key="2">
    <source>
        <dbReference type="ARBA" id="ARBA00001541"/>
    </source>
</evidence>
<dbReference type="InterPro" id="IPR035909">
    <property type="entry name" value="CheB_C"/>
</dbReference>
<dbReference type="RefSeq" id="WP_088518663.1">
    <property type="nucleotide sequence ID" value="NZ_FYDG01000001.1"/>
</dbReference>
<evidence type="ECO:0000259" key="8">
    <source>
        <dbReference type="PROSITE" id="PS50109"/>
    </source>
</evidence>
<feature type="active site" evidence="6">
    <location>
        <position position="141"/>
    </location>
</feature>
<comment type="catalytic activity">
    <reaction evidence="1">
        <text>ATP + protein L-histidine = ADP + protein N-phospho-L-histidine.</text>
        <dbReference type="EC" id="2.7.13.3"/>
    </reaction>
</comment>
<dbReference type="Gene3D" id="3.40.50.150">
    <property type="entry name" value="Vaccinia Virus protein VP39"/>
    <property type="match status" value="1"/>
</dbReference>
<dbReference type="InterPro" id="IPR013767">
    <property type="entry name" value="PAS_fold"/>
</dbReference>
<evidence type="ECO:0000256" key="1">
    <source>
        <dbReference type="ARBA" id="ARBA00000085"/>
    </source>
</evidence>
<evidence type="ECO:0000259" key="9">
    <source>
        <dbReference type="PROSITE" id="PS50113"/>
    </source>
</evidence>
<dbReference type="GO" id="GO:0006935">
    <property type="term" value="P:chemotaxis"/>
    <property type="evidence" value="ECO:0007669"/>
    <property type="project" value="UniProtKB-UniRule"/>
</dbReference>
<dbReference type="PANTHER" id="PTHR24422">
    <property type="entry name" value="CHEMOTAXIS PROTEIN METHYLTRANSFERASE"/>
    <property type="match status" value="1"/>
</dbReference>
<dbReference type="EMBL" id="FYDG01000001">
    <property type="protein sequence ID" value="SNB51941.1"/>
    <property type="molecule type" value="Genomic_DNA"/>
</dbReference>
<dbReference type="Pfam" id="PF01339">
    <property type="entry name" value="CheB_methylest"/>
    <property type="match status" value="1"/>
</dbReference>
<evidence type="ECO:0000313" key="12">
    <source>
        <dbReference type="EMBL" id="SNB51941.1"/>
    </source>
</evidence>
<dbReference type="InterPro" id="IPR000014">
    <property type="entry name" value="PAS"/>
</dbReference>
<dbReference type="SUPFAM" id="SSF55785">
    <property type="entry name" value="PYP-like sensor domain (PAS domain)"/>
    <property type="match status" value="1"/>
</dbReference>
<dbReference type="SUPFAM" id="SSF52738">
    <property type="entry name" value="Methylesterase CheB, C-terminal domain"/>
    <property type="match status" value="1"/>
</dbReference>
<dbReference type="PROSITE" id="PS50113">
    <property type="entry name" value="PAC"/>
    <property type="match status" value="1"/>
</dbReference>
<dbReference type="SUPFAM" id="SSF47384">
    <property type="entry name" value="Homodimeric domain of signal transducing histidine kinase"/>
    <property type="match status" value="1"/>
</dbReference>
<gene>
    <name evidence="12" type="ORF">SAMN06265338_101152</name>
</gene>
<evidence type="ECO:0000256" key="4">
    <source>
        <dbReference type="ARBA" id="ARBA00022679"/>
    </source>
</evidence>
<dbReference type="AlphaFoldDB" id="A0A212PXV6"/>
<dbReference type="PRINTS" id="PR00996">
    <property type="entry name" value="CHERMTFRASE"/>
</dbReference>
<dbReference type="InterPro" id="IPR005467">
    <property type="entry name" value="His_kinase_dom"/>
</dbReference>
<feature type="domain" description="CheB-type methylesterase" evidence="10">
    <location>
        <begin position="12"/>
        <end position="201"/>
    </location>
</feature>
<dbReference type="GO" id="GO:0000156">
    <property type="term" value="F:phosphorelay response regulator activity"/>
    <property type="evidence" value="ECO:0007669"/>
    <property type="project" value="InterPro"/>
</dbReference>
<dbReference type="SUPFAM" id="SSF47757">
    <property type="entry name" value="Chemotaxis receptor methyltransferase CheR, N-terminal domain"/>
    <property type="match status" value="1"/>
</dbReference>
<dbReference type="InterPro" id="IPR035965">
    <property type="entry name" value="PAS-like_dom_sf"/>
</dbReference>
<sequence length="1092" mass="119308">MSEAGPVTNQQPLFPVVGVGASAGGLRALECFFETMPAAPGMAFVVLMHLAPDKHSLLTEILSRLTNMSVTVAQDGLVVEKNNVYVLPPNATLAMASGTLKLHVTDALHHERAPIDAFFSSLACDRGNYAVGVVLSGNGNDGVLGVKAIKEAGGFTLAQTRDSSGPDFSGMPDSAIASGMVDFAISVRSMPDRLAKIFQAPDGAGDSAARSEESEEEAVAEGARAAICALLIRKTGHDFSGYKTGTFMRRVHRRLKMHQCANVANYIQLLESDSHEATQLFHDLMINVTDFFRDREAFEALRQTVIPRLFEGKGASDWVRVWTPGCSTGEEAISIAILLREYMDGLPSPPRVTVFATDIDENALAKARAGRYPEQLLRHVSPERRDRFFIAYPGGYMVAPVVRDICVFSPHNILRDPPFSRMDMISCRNLLIYFDAEAQRRAFPLFHYALRPGGFLFLGLSETIGRFSDLFAPFDNVKCVYRASEASRTTRLPLSVSGLPLAPFAGRPSDAASAKGALQLREVVESRVARLTPPHVVVAADGEILYASARTGKYLELAPGAPNRQLLTMAHKDLRLDLRGALREALQTGQITERANVRFETENQGFDYVSLRVEPLPERTGDVPELLIVFRECAPGAGEAAPGCAHPPAPEANRVDAELRDARKQLHTTIEEYEIALDELRSANEQMMSLNEELQSSNEELESSKEELQSVNEEMQTVNQEILNKVQDLDRANADLSNVFVSVRIAAIFLDRHLAIRSFTPPSAQLFNLISTDVGRPLTHLTTTLDYPGLEDDLRKVLDGGGPVELSVRNKDADPRYYLIRLTPDCDSAGAVNGVVATFIDAPSLSRAEQSIERLFAERLKAMQAMAAGLAHEINQPLAAIVMYLEALRRQAAAKPDARPASLETLLDKVIGQSLQAGRIIHNLREFISQNEPNTTIFSLHDLIRETVDQFKAVAQSDAPLLTLALNAENDRAVADRTQINQVLVNLMKNGQEAMEGSSQRELTIRTSRIEDDMVRIDVADTGAGLDSAVQSRLFEPFLSTKMRGMGIGLPISRKIIEAHSGKLWASPNPCGGAVFSFTLPLAAHVSSEIVA</sequence>
<keyword evidence="5" id="KW-0949">S-adenosyl-L-methionine</keyword>
<evidence type="ECO:0000256" key="6">
    <source>
        <dbReference type="PROSITE-ProRule" id="PRU00050"/>
    </source>
</evidence>